<keyword evidence="8 10" id="KW-1133">Transmembrane helix</keyword>
<evidence type="ECO:0000256" key="3">
    <source>
        <dbReference type="ARBA" id="ARBA00008281"/>
    </source>
</evidence>
<keyword evidence="6 10" id="KW-0812">Transmembrane</keyword>
<comment type="subcellular location">
    <subcellularLocation>
        <location evidence="10">Cell inner membrane</location>
    </subcellularLocation>
    <subcellularLocation>
        <location evidence="2">Cell membrane</location>
        <topology evidence="2">Single-pass membrane protein</topology>
    </subcellularLocation>
</comment>
<evidence type="ECO:0000256" key="9">
    <source>
        <dbReference type="ARBA" id="ARBA00023136"/>
    </source>
</evidence>
<accession>A0ABQ0AAB2</accession>
<keyword evidence="12" id="KW-1185">Reference proteome</keyword>
<dbReference type="EMBL" id="BAABWN010000007">
    <property type="protein sequence ID" value="GAA6168581.1"/>
    <property type="molecule type" value="Genomic_DNA"/>
</dbReference>
<comment type="caution">
    <text evidence="11">The sequence shown here is derived from an EMBL/GenBank/DDBJ whole genome shotgun (WGS) entry which is preliminary data.</text>
</comment>
<sequence>MADEEEAEAAEEEGGGGGGKKKIIILIVIGLLLVLLSVGGTVAVLTMFKEEPPPEELAEGEEAVEEEEAEEVKLPAIYFPLNPPILLTYPDKGRQRYAQIEITLMARSDTVVAEIELHSSRIRNDLILAFSGMEYAEIQTPEGKELMRQQALIVVQDIMTEEIDEPGIEQVLFTNLVMQ</sequence>
<keyword evidence="11" id="KW-0966">Cell projection</keyword>
<dbReference type="InterPro" id="IPR005503">
    <property type="entry name" value="FliL"/>
</dbReference>
<evidence type="ECO:0000256" key="4">
    <source>
        <dbReference type="ARBA" id="ARBA00022475"/>
    </source>
</evidence>
<name>A0ABQ0AAB2_9GAMM</name>
<reference evidence="11 12" key="1">
    <citation type="submission" date="2024-04" db="EMBL/GenBank/DDBJ databases">
        <title>Draft genome sequence of Sessilibacter corallicola NBRC 116591.</title>
        <authorList>
            <person name="Miyakawa T."/>
            <person name="Kusuya Y."/>
            <person name="Miura T."/>
        </authorList>
    </citation>
    <scope>NUCLEOTIDE SEQUENCE [LARGE SCALE GENOMIC DNA]</scope>
    <source>
        <strain evidence="11 12">KU-00831-HH</strain>
    </source>
</reference>
<dbReference type="Proteomes" id="UP001465153">
    <property type="component" value="Unassembled WGS sequence"/>
</dbReference>
<dbReference type="Pfam" id="PF03748">
    <property type="entry name" value="FliL"/>
    <property type="match status" value="1"/>
</dbReference>
<keyword evidence="9 10" id="KW-0472">Membrane</keyword>
<evidence type="ECO:0000256" key="7">
    <source>
        <dbReference type="ARBA" id="ARBA00022779"/>
    </source>
</evidence>
<protein>
    <recommendedName>
        <fullName evidence="10">Flagellar protein FliL</fullName>
    </recommendedName>
</protein>
<proteinExistence type="inferred from homology"/>
<feature type="transmembrane region" description="Helical" evidence="10">
    <location>
        <begin position="23"/>
        <end position="48"/>
    </location>
</feature>
<evidence type="ECO:0000256" key="5">
    <source>
        <dbReference type="ARBA" id="ARBA00022500"/>
    </source>
</evidence>
<keyword evidence="11" id="KW-0282">Flagellum</keyword>
<evidence type="ECO:0000256" key="2">
    <source>
        <dbReference type="ARBA" id="ARBA00004162"/>
    </source>
</evidence>
<dbReference type="RefSeq" id="WP_353303304.1">
    <property type="nucleotide sequence ID" value="NZ_BAABWN010000007.1"/>
</dbReference>
<evidence type="ECO:0000313" key="11">
    <source>
        <dbReference type="EMBL" id="GAA6168581.1"/>
    </source>
</evidence>
<keyword evidence="4" id="KW-1003">Cell membrane</keyword>
<evidence type="ECO:0000313" key="12">
    <source>
        <dbReference type="Proteomes" id="UP001465153"/>
    </source>
</evidence>
<evidence type="ECO:0000256" key="1">
    <source>
        <dbReference type="ARBA" id="ARBA00002254"/>
    </source>
</evidence>
<keyword evidence="7 10" id="KW-0283">Flagellar rotation</keyword>
<gene>
    <name evidence="11" type="primary">fliL</name>
    <name evidence="11" type="ORF">NBRC116591_23920</name>
</gene>
<comment type="function">
    <text evidence="1 10">Controls the rotational direction of flagella during chemotaxis.</text>
</comment>
<dbReference type="PANTHER" id="PTHR35091">
    <property type="entry name" value="FLAGELLAR PROTEIN FLIL"/>
    <property type="match status" value="1"/>
</dbReference>
<evidence type="ECO:0000256" key="8">
    <source>
        <dbReference type="ARBA" id="ARBA00022989"/>
    </source>
</evidence>
<comment type="similarity">
    <text evidence="3 10">Belongs to the FliL family.</text>
</comment>
<evidence type="ECO:0000256" key="10">
    <source>
        <dbReference type="RuleBase" id="RU364125"/>
    </source>
</evidence>
<keyword evidence="5 10" id="KW-0145">Chemotaxis</keyword>
<organism evidence="11 12">
    <name type="scientific">Sessilibacter corallicola</name>
    <dbReference type="NCBI Taxonomy" id="2904075"/>
    <lineage>
        <taxon>Bacteria</taxon>
        <taxon>Pseudomonadati</taxon>
        <taxon>Pseudomonadota</taxon>
        <taxon>Gammaproteobacteria</taxon>
        <taxon>Cellvibrionales</taxon>
        <taxon>Cellvibrionaceae</taxon>
        <taxon>Sessilibacter</taxon>
    </lineage>
</organism>
<dbReference type="PANTHER" id="PTHR35091:SF2">
    <property type="entry name" value="FLAGELLAR PROTEIN FLIL"/>
    <property type="match status" value="1"/>
</dbReference>
<keyword evidence="11" id="KW-0969">Cilium</keyword>
<keyword evidence="10" id="KW-0997">Cell inner membrane</keyword>
<evidence type="ECO:0000256" key="6">
    <source>
        <dbReference type="ARBA" id="ARBA00022692"/>
    </source>
</evidence>